<keyword evidence="2" id="KW-1185">Reference proteome</keyword>
<proteinExistence type="predicted"/>
<evidence type="ECO:0000313" key="2">
    <source>
        <dbReference type="Proteomes" id="UP001055172"/>
    </source>
</evidence>
<protein>
    <submittedName>
        <fullName evidence="1">Uncharacterized protein</fullName>
    </submittedName>
</protein>
<name>A0AA37LUD8_9PEZI</name>
<dbReference type="Proteomes" id="UP001055172">
    <property type="component" value="Unassembled WGS sequence"/>
</dbReference>
<comment type="caution">
    <text evidence="1">The sequence shown here is derived from an EMBL/GenBank/DDBJ whole genome shotgun (WGS) entry which is preliminary data.</text>
</comment>
<reference evidence="1 2" key="1">
    <citation type="submission" date="2021-07" db="EMBL/GenBank/DDBJ databases">
        <title>Genome data of Colletotrichum spaethianum.</title>
        <authorList>
            <person name="Utami Y.D."/>
            <person name="Hiruma K."/>
        </authorList>
    </citation>
    <scope>NUCLEOTIDE SEQUENCE [LARGE SCALE GENOMIC DNA]</scope>
    <source>
        <strain evidence="1 2">MAFF 242679</strain>
    </source>
</reference>
<sequence length="61" mass="6667">MYHSRDTNPNFYSDGGLKLSSLTPFTEVPGCSRVKFEVETEVATVRGPGLTESSSHALFDT</sequence>
<accession>A0AA37LUD8</accession>
<gene>
    <name evidence="1" type="ORF">ColLi_08002</name>
</gene>
<dbReference type="EMBL" id="BPPX01000017">
    <property type="protein sequence ID" value="GJC85164.1"/>
    <property type="molecule type" value="Genomic_DNA"/>
</dbReference>
<organism evidence="1 2">
    <name type="scientific">Colletotrichum liriopes</name>
    <dbReference type="NCBI Taxonomy" id="708192"/>
    <lineage>
        <taxon>Eukaryota</taxon>
        <taxon>Fungi</taxon>
        <taxon>Dikarya</taxon>
        <taxon>Ascomycota</taxon>
        <taxon>Pezizomycotina</taxon>
        <taxon>Sordariomycetes</taxon>
        <taxon>Hypocreomycetidae</taxon>
        <taxon>Glomerellales</taxon>
        <taxon>Glomerellaceae</taxon>
        <taxon>Colletotrichum</taxon>
        <taxon>Colletotrichum spaethianum species complex</taxon>
    </lineage>
</organism>
<dbReference type="AlphaFoldDB" id="A0AA37LUD8"/>
<evidence type="ECO:0000313" key="1">
    <source>
        <dbReference type="EMBL" id="GJC85164.1"/>
    </source>
</evidence>